<dbReference type="Pfam" id="PF03106">
    <property type="entry name" value="WRKY"/>
    <property type="match status" value="1"/>
</dbReference>
<dbReference type="STRING" id="63057.A0A2P5FN72"/>
<dbReference type="GO" id="GO:0003700">
    <property type="term" value="F:DNA-binding transcription factor activity"/>
    <property type="evidence" value="ECO:0007669"/>
    <property type="project" value="InterPro"/>
</dbReference>
<feature type="region of interest" description="Disordered" evidence="7">
    <location>
        <begin position="156"/>
        <end position="186"/>
    </location>
</feature>
<evidence type="ECO:0000256" key="5">
    <source>
        <dbReference type="ARBA" id="ARBA00023242"/>
    </source>
</evidence>
<evidence type="ECO:0000259" key="8">
    <source>
        <dbReference type="PROSITE" id="PS50811"/>
    </source>
</evidence>
<feature type="coiled-coil region" evidence="6">
    <location>
        <begin position="4"/>
        <end position="31"/>
    </location>
</feature>
<feature type="compositionally biased region" description="Low complexity" evidence="7">
    <location>
        <begin position="219"/>
        <end position="231"/>
    </location>
</feature>
<evidence type="ECO:0000313" key="10">
    <source>
        <dbReference type="Proteomes" id="UP000237000"/>
    </source>
</evidence>
<keyword evidence="3" id="KW-0238">DNA-binding</keyword>
<evidence type="ECO:0000256" key="7">
    <source>
        <dbReference type="SAM" id="MobiDB-lite"/>
    </source>
</evidence>
<dbReference type="InterPro" id="IPR003657">
    <property type="entry name" value="WRKY_dom"/>
</dbReference>
<evidence type="ECO:0000256" key="1">
    <source>
        <dbReference type="ARBA" id="ARBA00004123"/>
    </source>
</evidence>
<gene>
    <name evidence="9" type="primary">TorWRKY36</name>
    <name evidence="9" type="ORF">TorRG33x02_050840</name>
</gene>
<dbReference type="InParanoid" id="A0A2P5FN72"/>
<dbReference type="PANTHER" id="PTHR31429">
    <property type="entry name" value="WRKY TRANSCRIPTION FACTOR 36-RELATED"/>
    <property type="match status" value="1"/>
</dbReference>
<feature type="region of interest" description="Disordered" evidence="7">
    <location>
        <begin position="205"/>
        <end position="240"/>
    </location>
</feature>
<comment type="caution">
    <text evidence="9">The sequence shown here is derived from an EMBL/GenBank/DDBJ whole genome shotgun (WGS) entry which is preliminary data.</text>
</comment>
<keyword evidence="5" id="KW-0539">Nucleus</keyword>
<keyword evidence="4" id="KW-0804">Transcription</keyword>
<dbReference type="OrthoDB" id="1931489at2759"/>
<comment type="subcellular location">
    <subcellularLocation>
        <location evidence="1">Nucleus</location>
    </subcellularLocation>
</comment>
<feature type="compositionally biased region" description="Low complexity" evidence="7">
    <location>
        <begin position="166"/>
        <end position="177"/>
    </location>
</feature>
<dbReference type="EMBL" id="JXTC01000020">
    <property type="protein sequence ID" value="PON99224.1"/>
    <property type="molecule type" value="Genomic_DNA"/>
</dbReference>
<accession>A0A2P5FN72</accession>
<evidence type="ECO:0000256" key="4">
    <source>
        <dbReference type="ARBA" id="ARBA00023163"/>
    </source>
</evidence>
<evidence type="ECO:0000256" key="6">
    <source>
        <dbReference type="SAM" id="Coils"/>
    </source>
</evidence>
<dbReference type="SUPFAM" id="SSF118290">
    <property type="entry name" value="WRKY DNA-binding domain"/>
    <property type="match status" value="1"/>
</dbReference>
<evidence type="ECO:0000313" key="9">
    <source>
        <dbReference type="EMBL" id="PON99224.1"/>
    </source>
</evidence>
<dbReference type="Proteomes" id="UP000237000">
    <property type="component" value="Unassembled WGS sequence"/>
</dbReference>
<dbReference type="AlphaFoldDB" id="A0A2P5FN72"/>
<dbReference type="SMART" id="SM00774">
    <property type="entry name" value="WRKY"/>
    <property type="match status" value="1"/>
</dbReference>
<keyword evidence="6" id="KW-0175">Coiled coil</keyword>
<keyword evidence="10" id="KW-1185">Reference proteome</keyword>
<dbReference type="InterPro" id="IPR044810">
    <property type="entry name" value="WRKY_plant"/>
</dbReference>
<feature type="domain" description="WRKY" evidence="8">
    <location>
        <begin position="93"/>
        <end position="159"/>
    </location>
</feature>
<dbReference type="PANTHER" id="PTHR31429:SF38">
    <property type="entry name" value="WRKY TRANSCRIPTION FACTOR 40-RELATED"/>
    <property type="match status" value="1"/>
</dbReference>
<evidence type="ECO:0000256" key="2">
    <source>
        <dbReference type="ARBA" id="ARBA00023015"/>
    </source>
</evidence>
<name>A0A2P5FN72_TREOI</name>
<sequence length="319" mass="36182">MDSHSSYQNKVESLQADLESLRKENERLRFMLEVTSTKCKILEAQYLQKRSLDVNKRARTDDHDHQFPLPNNKTMSHFFLKTDDQNSCKESKDKNLMVKDGYQWRKYGQKVTKDNPFPRAYFRCSTAPGCPVKKKVQRSMENKSILVATYEGKHNHQLYGRGRGNSSTTGHYFSSSSPADNHDHGIDDDRMRVLLEGSPLILSSSTNFLPADDHHQTRDTSTTTNGSTSTTRASPVSQPDSITLDLSLSPGINQNSINSNDINNVNRDHHSNILRRLPNNHAIEEYVAFLTKDCNFKVALATAVARSIADRDHHHNLTP</sequence>
<keyword evidence="2" id="KW-0805">Transcription regulation</keyword>
<dbReference type="GO" id="GO:0043565">
    <property type="term" value="F:sequence-specific DNA binding"/>
    <property type="evidence" value="ECO:0007669"/>
    <property type="project" value="InterPro"/>
</dbReference>
<proteinExistence type="predicted"/>
<evidence type="ECO:0000256" key="3">
    <source>
        <dbReference type="ARBA" id="ARBA00023125"/>
    </source>
</evidence>
<dbReference type="InterPro" id="IPR036576">
    <property type="entry name" value="WRKY_dom_sf"/>
</dbReference>
<organism evidence="9 10">
    <name type="scientific">Trema orientale</name>
    <name type="common">Charcoal tree</name>
    <name type="synonym">Celtis orientalis</name>
    <dbReference type="NCBI Taxonomy" id="63057"/>
    <lineage>
        <taxon>Eukaryota</taxon>
        <taxon>Viridiplantae</taxon>
        <taxon>Streptophyta</taxon>
        <taxon>Embryophyta</taxon>
        <taxon>Tracheophyta</taxon>
        <taxon>Spermatophyta</taxon>
        <taxon>Magnoliopsida</taxon>
        <taxon>eudicotyledons</taxon>
        <taxon>Gunneridae</taxon>
        <taxon>Pentapetalae</taxon>
        <taxon>rosids</taxon>
        <taxon>fabids</taxon>
        <taxon>Rosales</taxon>
        <taxon>Cannabaceae</taxon>
        <taxon>Trema</taxon>
    </lineage>
</organism>
<reference evidence="10" key="1">
    <citation type="submission" date="2016-06" db="EMBL/GenBank/DDBJ databases">
        <title>Parallel loss of symbiosis genes in relatives of nitrogen-fixing non-legume Parasponia.</title>
        <authorList>
            <person name="Van Velzen R."/>
            <person name="Holmer R."/>
            <person name="Bu F."/>
            <person name="Rutten L."/>
            <person name="Van Zeijl A."/>
            <person name="Liu W."/>
            <person name="Santuari L."/>
            <person name="Cao Q."/>
            <person name="Sharma T."/>
            <person name="Shen D."/>
            <person name="Roswanjaya Y."/>
            <person name="Wardhani T."/>
            <person name="Kalhor M.S."/>
            <person name="Jansen J."/>
            <person name="Van den Hoogen J."/>
            <person name="Gungor B."/>
            <person name="Hartog M."/>
            <person name="Hontelez J."/>
            <person name="Verver J."/>
            <person name="Yang W.-C."/>
            <person name="Schijlen E."/>
            <person name="Repin R."/>
            <person name="Schilthuizen M."/>
            <person name="Schranz E."/>
            <person name="Heidstra R."/>
            <person name="Miyata K."/>
            <person name="Fedorova E."/>
            <person name="Kohlen W."/>
            <person name="Bisseling T."/>
            <person name="Smit S."/>
            <person name="Geurts R."/>
        </authorList>
    </citation>
    <scope>NUCLEOTIDE SEQUENCE [LARGE SCALE GENOMIC DNA]</scope>
    <source>
        <strain evidence="10">cv. RG33-2</strain>
    </source>
</reference>
<dbReference type="Gene3D" id="2.20.25.80">
    <property type="entry name" value="WRKY domain"/>
    <property type="match status" value="1"/>
</dbReference>
<dbReference type="GO" id="GO:0005634">
    <property type="term" value="C:nucleus"/>
    <property type="evidence" value="ECO:0007669"/>
    <property type="project" value="UniProtKB-SubCell"/>
</dbReference>
<dbReference type="PROSITE" id="PS50811">
    <property type="entry name" value="WRKY"/>
    <property type="match status" value="1"/>
</dbReference>
<protein>
    <submittedName>
        <fullName evidence="9">WRKY domain containing protein</fullName>
    </submittedName>
</protein>